<dbReference type="RefSeq" id="WP_301592528.1">
    <property type="nucleotide sequence ID" value="NZ_JAPFQI010000033.1"/>
</dbReference>
<name>A0ABT3P1N6_9PROT</name>
<evidence type="ECO:0000313" key="2">
    <source>
        <dbReference type="EMBL" id="MCW8088330.1"/>
    </source>
</evidence>
<protein>
    <submittedName>
        <fullName evidence="2">Uncharacterized protein</fullName>
    </submittedName>
</protein>
<organism evidence="2 3">
    <name type="scientific">Sabulicella glaciei</name>
    <dbReference type="NCBI Taxonomy" id="2984948"/>
    <lineage>
        <taxon>Bacteria</taxon>
        <taxon>Pseudomonadati</taxon>
        <taxon>Pseudomonadota</taxon>
        <taxon>Alphaproteobacteria</taxon>
        <taxon>Acetobacterales</taxon>
        <taxon>Acetobacteraceae</taxon>
        <taxon>Sabulicella</taxon>
    </lineage>
</organism>
<evidence type="ECO:0000256" key="1">
    <source>
        <dbReference type="SAM" id="Phobius"/>
    </source>
</evidence>
<proteinExistence type="predicted"/>
<sequence>MMSIVVKDVPRCRAIKGECVGHVRWCEALAGIADEAEAIRSRPYRDLRALRGLYFSVRDLERRRGLIEAWRSLEQSERDLCDIYLDWARRDLKEARAHSGWGFLTLGAVIACVVTGQQACVLVCAMAGLILAFVFIRKAHESRIRDRAAAVQSIEDLVAAGEADTMALQARQELFSASEALTGEPDPCWRPEVGGVGAQATFRGHGRTGGCGSDLYPG</sequence>
<comment type="caution">
    <text evidence="2">The sequence shown here is derived from an EMBL/GenBank/DDBJ whole genome shotgun (WGS) entry which is preliminary data.</text>
</comment>
<gene>
    <name evidence="2" type="ORF">OF850_22365</name>
</gene>
<keyword evidence="1" id="KW-0812">Transmembrane</keyword>
<keyword evidence="3" id="KW-1185">Reference proteome</keyword>
<accession>A0ABT3P1N6</accession>
<reference evidence="2 3" key="1">
    <citation type="submission" date="2022-10" db="EMBL/GenBank/DDBJ databases">
        <title>Roseococcus glaciei nov., sp. nov., isolated from glacier.</title>
        <authorList>
            <person name="Liu Q."/>
            <person name="Xin Y.-H."/>
        </authorList>
    </citation>
    <scope>NUCLEOTIDE SEQUENCE [LARGE SCALE GENOMIC DNA]</scope>
    <source>
        <strain evidence="2 3">MDT2-1-1</strain>
    </source>
</reference>
<dbReference type="Proteomes" id="UP001526430">
    <property type="component" value="Unassembled WGS sequence"/>
</dbReference>
<evidence type="ECO:0000313" key="3">
    <source>
        <dbReference type="Proteomes" id="UP001526430"/>
    </source>
</evidence>
<dbReference type="EMBL" id="JAPFQI010000033">
    <property type="protein sequence ID" value="MCW8088330.1"/>
    <property type="molecule type" value="Genomic_DNA"/>
</dbReference>
<feature type="transmembrane region" description="Helical" evidence="1">
    <location>
        <begin position="103"/>
        <end position="136"/>
    </location>
</feature>
<keyword evidence="1" id="KW-1133">Transmembrane helix</keyword>
<keyword evidence="1" id="KW-0472">Membrane</keyword>